<dbReference type="GO" id="GO:0031267">
    <property type="term" value="F:small GTPase binding"/>
    <property type="evidence" value="ECO:0007669"/>
    <property type="project" value="InterPro"/>
</dbReference>
<dbReference type="GO" id="GO:0005886">
    <property type="term" value="C:plasma membrane"/>
    <property type="evidence" value="ECO:0007669"/>
    <property type="project" value="UniProtKB-SubCell"/>
</dbReference>
<dbReference type="GO" id="GO:0035023">
    <property type="term" value="P:regulation of Rho protein signal transduction"/>
    <property type="evidence" value="ECO:0007669"/>
    <property type="project" value="InterPro"/>
</dbReference>
<evidence type="ECO:0000256" key="8">
    <source>
        <dbReference type="ARBA" id="ARBA00023139"/>
    </source>
</evidence>
<reference evidence="12 13" key="1">
    <citation type="submission" date="2019-04" db="EMBL/GenBank/DDBJ databases">
        <title>Chromosome genome assembly for Takifugu flavidus.</title>
        <authorList>
            <person name="Xiao S."/>
        </authorList>
    </citation>
    <scope>NUCLEOTIDE SEQUENCE [LARGE SCALE GENOMIC DNA]</scope>
    <source>
        <strain evidence="12">HTHZ2018</strain>
        <tissue evidence="12">Muscle</tissue>
    </source>
</reference>
<evidence type="ECO:0000256" key="3">
    <source>
        <dbReference type="ARBA" id="ARBA00005720"/>
    </source>
</evidence>
<evidence type="ECO:0000256" key="9">
    <source>
        <dbReference type="ARBA" id="ARBA00023212"/>
    </source>
</evidence>
<gene>
    <name evidence="12" type="ORF">D4764_21G0008330</name>
</gene>
<keyword evidence="7" id="KW-0472">Membrane</keyword>
<dbReference type="PANTHER" id="PTHR13502:SF3">
    <property type="entry name" value="CDC42 SMALL EFFECTOR PROTEIN 1"/>
    <property type="match status" value="1"/>
</dbReference>
<accession>A0A5C6NFI1</accession>
<name>A0A5C6NFI1_9TELE</name>
<keyword evidence="8" id="KW-0564">Palmitate</keyword>
<comment type="caution">
    <text evidence="12">The sequence shown here is derived from an EMBL/GenBank/DDBJ whole genome shotgun (WGS) entry which is preliminary data.</text>
</comment>
<evidence type="ECO:0000313" key="12">
    <source>
        <dbReference type="EMBL" id="TWW65933.1"/>
    </source>
</evidence>
<evidence type="ECO:0000256" key="6">
    <source>
        <dbReference type="ARBA" id="ARBA00022960"/>
    </source>
</evidence>
<keyword evidence="5" id="KW-0963">Cytoplasm</keyword>
<dbReference type="InterPro" id="IPR039056">
    <property type="entry name" value="SPEC"/>
</dbReference>
<evidence type="ECO:0000313" key="13">
    <source>
        <dbReference type="Proteomes" id="UP000324091"/>
    </source>
</evidence>
<dbReference type="GO" id="GO:0008360">
    <property type="term" value="P:regulation of cell shape"/>
    <property type="evidence" value="ECO:0007669"/>
    <property type="project" value="UniProtKB-KW"/>
</dbReference>
<keyword evidence="4" id="KW-1003">Cell membrane</keyword>
<dbReference type="AlphaFoldDB" id="A0A5C6NFI1"/>
<dbReference type="CDD" id="cd00132">
    <property type="entry name" value="CRIB"/>
    <property type="match status" value="1"/>
</dbReference>
<dbReference type="PROSITE" id="PS50108">
    <property type="entry name" value="CRIB"/>
    <property type="match status" value="1"/>
</dbReference>
<dbReference type="GO" id="GO:0005856">
    <property type="term" value="C:cytoskeleton"/>
    <property type="evidence" value="ECO:0007669"/>
    <property type="project" value="UniProtKB-SubCell"/>
</dbReference>
<dbReference type="PANTHER" id="PTHR13502">
    <property type="entry name" value="CDC42 SMALL EFFECTOR PROTEIN HOMOLOG"/>
    <property type="match status" value="1"/>
</dbReference>
<comment type="similarity">
    <text evidence="3">Belongs to the CDC42SE/SPEC family.</text>
</comment>
<evidence type="ECO:0000256" key="5">
    <source>
        <dbReference type="ARBA" id="ARBA00022490"/>
    </source>
</evidence>
<keyword evidence="10" id="KW-0449">Lipoprotein</keyword>
<evidence type="ECO:0000256" key="4">
    <source>
        <dbReference type="ARBA" id="ARBA00022475"/>
    </source>
</evidence>
<evidence type="ECO:0000256" key="10">
    <source>
        <dbReference type="ARBA" id="ARBA00023288"/>
    </source>
</evidence>
<dbReference type="InterPro" id="IPR000095">
    <property type="entry name" value="CRIB_dom"/>
</dbReference>
<evidence type="ECO:0000259" key="11">
    <source>
        <dbReference type="PROSITE" id="PS50108"/>
    </source>
</evidence>
<evidence type="ECO:0000256" key="2">
    <source>
        <dbReference type="ARBA" id="ARBA00004245"/>
    </source>
</evidence>
<keyword evidence="6" id="KW-0133">Cell shape</keyword>
<dbReference type="Proteomes" id="UP000324091">
    <property type="component" value="Chromosome 21"/>
</dbReference>
<dbReference type="InterPro" id="IPR036936">
    <property type="entry name" value="CRIB_dom_sf"/>
</dbReference>
<proteinExistence type="inferred from homology"/>
<dbReference type="EMBL" id="RHFK02000014">
    <property type="protein sequence ID" value="TWW65933.1"/>
    <property type="molecule type" value="Genomic_DNA"/>
</dbReference>
<organism evidence="12 13">
    <name type="scientific">Takifugu flavidus</name>
    <name type="common">sansaifugu</name>
    <dbReference type="NCBI Taxonomy" id="433684"/>
    <lineage>
        <taxon>Eukaryota</taxon>
        <taxon>Metazoa</taxon>
        <taxon>Chordata</taxon>
        <taxon>Craniata</taxon>
        <taxon>Vertebrata</taxon>
        <taxon>Euteleostomi</taxon>
        <taxon>Actinopterygii</taxon>
        <taxon>Neopterygii</taxon>
        <taxon>Teleostei</taxon>
        <taxon>Neoteleostei</taxon>
        <taxon>Acanthomorphata</taxon>
        <taxon>Eupercaria</taxon>
        <taxon>Tetraodontiformes</taxon>
        <taxon>Tetradontoidea</taxon>
        <taxon>Tetraodontidae</taxon>
        <taxon>Takifugu</taxon>
    </lineage>
</organism>
<dbReference type="Gene3D" id="3.90.810.10">
    <property type="entry name" value="CRIB domain"/>
    <property type="match status" value="1"/>
</dbReference>
<keyword evidence="9" id="KW-0206">Cytoskeleton</keyword>
<sequence>MVERFGPLFPHRDRADLKRNPRVNADQQVLMGGAGLVQVDLLSGLPVGPLELVENTDHIRASKLKECEAAGFHQEIQSILLWMDVLPRVDASGAAVPPPACRAAAQSDGQNVTMSDFWHKMGCCVATKAPPKKKRRKIDRSMIGEPTNFIHLTHIGSGEMADGLQPVGDVTSLRVYGSADSERSLPAGGAVVTRAFSSGLV</sequence>
<evidence type="ECO:0000256" key="1">
    <source>
        <dbReference type="ARBA" id="ARBA00004193"/>
    </source>
</evidence>
<feature type="domain" description="CRIB" evidence="11">
    <location>
        <begin position="143"/>
        <end position="156"/>
    </location>
</feature>
<comment type="subcellular location">
    <subcellularLocation>
        <location evidence="1">Cell membrane</location>
        <topology evidence="1">Lipid-anchor</topology>
    </subcellularLocation>
    <subcellularLocation>
        <location evidence="2">Cytoplasm</location>
        <location evidence="2">Cytoskeleton</location>
    </subcellularLocation>
</comment>
<protein>
    <submittedName>
        <fullName evidence="12">CDC42 small effector protein 1</fullName>
    </submittedName>
</protein>
<keyword evidence="13" id="KW-1185">Reference proteome</keyword>
<evidence type="ECO:0000256" key="7">
    <source>
        <dbReference type="ARBA" id="ARBA00023136"/>
    </source>
</evidence>